<sequence>MASLDIQLQRVEGNMLEALAFEVVRSGPGEVTVFFMPGRRGQHQILVMRSGEHFQASPLNFQVSPAMGPPMGTEWQLTAIGATAASTFEVFNSPTFAGEPAGLQITARDLWGDVLTQENHSFIVSLWPDSPDDGGSDCPSLSRCMAVAIREEMCDRLPLCHFEPVLRQCRPDCNISDAFVPYRLVVPHAVVTQTSVQAEVYEFSLLTNVAGTYNGAVSVLRPGAFYAYWYNNPQRSKRIFAELIRGPLDLDWGIFGPGGTLPGNKYFLQIIGWLRVPATGRYTFQLTSDTGGRLILNGTEITATDAGDASEASGVSSARSLVTMEVDLESGFVPIEILYDHWMGETTRNVGAFLKLSFGSITVPLRILQADVMYYEEVLQQANNPFVHVVHPAIPVRSLHAVTRSTLQSMAAQDVFVRLQSADAYGNLQTHRDPASSVQLREDELGLVKRVVALHSGAWDVVLIPEGPVGKHRLTFELFSEASSHGSLRPVANRSIELDLAANLPDADLTTLLCIPPPPWPVGVEVTCSIIPRDSEGNEVPGLEVRLFAQPPPPLAEELTTTLHVVDPKDVARQFRLYPTVAGLWHLRGEAFLVEDVTINFRTWPFEVLCGPTSAQRSYSVQPSRVITGIPFNVPIYAFDEFDNPSETGTDIFRLKMTGGYEERLAYEPSVLYLENNTYMAADLNAHSRDLFKIHIDHLAQNHNNSLSQCPELSPVPGGQIMELSEQRAIGSTALLRCLSGFSAAGGDTGLQCLWPNASASRQAVGYAEWFNLSSLPASGLMCREQLLWCPMPPRVPFGRRVARDWRRQVGSTASSECLQGHVLLFGDLDIVCGSREGKGTWLHADGTTAVAATCMPIQQLCPALSPPSSDVVNASAGRDAGSVVQLRCKVGLIPVAGDAVLVCGADGVWRRPLQTLPQPPGEALACAPDPSLCPDPSPLLGVGAVAQVSEFHLNATVTVSCTIGYEESGDGEPMGKCALHPDDDSKGRWASPTEITRGQVPWRPLRCRLRQSYCGNIQVDHGQLLSLSVERYLGSAARLGCAEGYEAVGGDAGFVCTASTAAAGAWLSESGGDLSQKLRCGKVTDYCPEPVPPGGTRFVLSAGKEMDSVLTFECHLAYEPNVALEYPAELFCRPGPVPGSGRWSSSDGKGLEPAQYLKCRKQYNWCPRLGLVDGQVSNVLDNRQLGGTAQLRCDAGLEMTFGSASLGHITLEVTCTSGTTAGGVWMSPDGQDIAGQLQCTPLDYWCPPLTGYTIVTATYRELETFERVITYSSATRAYRSTAMIRCAADKRMLDSYGDSEVVCGLDADGVGGAWRSRRGMLAISKHCFYTGSPITDTAFIENGCFFGDFAQTFDNFSIPVFFFRTGAVIFWHRPSEWLVGSTVLEGQNSQWQIKWVAEGVLNAKVDHGVGELQMDVTQNFTKGPGDWFHIAFVWDLGVGLAGQGRTYLWVDGIEALPAETNSERLTHFNWVEPEDLLDLGGIRSPQSPGEYSNIRVYTRALSAEQVYEIFSQEDPTCGMTDDVCPRPWSFRSYVREVTNPNDFRYKLFPRRPAAEVFYMCDPGYSAFDGDDHIICTSSGTWLKYGTNQPAQPFRCCRHSEDYCPTIDLTNSAGAVLTATGFELLAECEDMPIDAGNGGEVVVVYEGCPELMMAEHVVVELSDDLNISSVASLSCEWGFEATEPLTMDTTLRCQRGPSPDPFVSMVVPGRWRTLDGREPRQLRCQGAQNFCPDPRRPNTTVVMLSQALRTGSLVQLRCLEGFMGMELEATCQRSPDGDGVWMVEENGTHPLRDLYPCSSEQNHSEDEESHRVPEPAVPGAVWYWDDCAQGEGSAMLSAPSQPLQAKGGTVSLWWQLPFDLEERYVLWASMETRCLQILNDTNQTALPDPPRLDDGTTATTSGSGQPLVDQNDTNASNMSILQDYEEGLEDEDNTTNETNESNISNESYEPFNISELNATWDGRNNTGLDSDALEMESDNASDVEDEAENSSNDTEDFDLGMHEAGGMDMNSTANGTVNATENETDNETEDEAENETANDSLDGALSNASGEMAGSTSVSMNDTENISNITNSAEQAVSDSHANESDDNYSDDSENDTSYFPNESNDTETLEQTPDEDHEDPNSSNVTIVEGREGLHCILSPYMVVTEGVLQVQLSEGLGDFSVDLVGLGLRNGEWLHLLYAWDDGGAATRLWLNGTDVQVTTTTTMATTTSMAAATEDDNLTNATNMSSSNLDFELDENETYTSEAEGNDSHDNESLDSENVTEAPSQFSESSTMSNESNRSAMAEDDEDPGADMVAWEAVLEAARHEGFITLPMMSNMTDTLVNDLEFTLVMGWPLDSEKFTEDVANRGWRTLYRLYDKLLDDADARELAKERPFCPVVLCSELEESLLQNSYVRHSPRRALPGELLHLDCFPGYEMTAGQRALRCGASGAWMGMSLECCSFDPEFCPEVPRKWRSSIDGLPEDFEALMVEAQAPSEPCEGVSRNGTARSLGAELLLRCPAGYVLVAGSRHAVCSRKGSMDGSPSSFRGVWKDSIGGELQLPVCDLDDNWCPMLYPGDQSYILNATAGRRLGSLAFFRCVDDVQLEPGSGSVTVRCGISPDRRFGLWVDAFGSPAMPLSCRQRIFSTTSTTTSFLPTSSGVLSGLPGDQGLDALRYHAANATLGCGYPFVNVGGDLRVFCVLGPSASSSDGTEGRWVDQDGSNIELPICVLRRDWCPQIDLVGKNSEASLSSAYEFGSTATLRCHIGYQRVEGNITLNCINHESLLYGIWDAEPLQCELSPYFCPAPEATFAGLVQLDSLFKRGDIVNIACHTGYSYLQGDLEVYCDVSDYSDGGQWKTSDGTVAKPVICVPQQDFCTLPVVYNGYVHSVSEEGKMGSIVELQCQDGFQDLRLGAEQRTARCAEGGAFRVGISRVSRDLLRATSLAQDVLDELESYWALETRESDENWRALMQFEYRWRSELSLGLQGLLYDSAVREVLSQFPGYDGVTDRWMAMFTVDDVRELARLLEEKQAEMLDLADQNAVSNSLQDEPILLCNRTPDWCPLPELPQHSQFSPGTALSARALGDQVFVECHPHYVYDLGLQSLQCGNAGNGSPQWRAVDGRQAEPNITCLLNRDWCPALPVLHNSLVRSMVPQNRAVYSEVRLGCRRGYQPTAGHSYGRCVDSGQWCSGDEPSACAEPADWLSCELIPAYCPEWPGKVETGPYGRGGGAAQDPLAHVFLREVRQLPLPSAALGEVVTLSCPEYFSRAMGDVRFKCGHGLNGVGEWQREAISATDYMDNSTPDARIQLVDEARAEPLVCELQTQYGVRRKYYKRLPGLFRNHSGSDEDVVPHINQVQSQYDAAHFEAHLHPEISTNYTLCVEVVGSFTLTFDNKLLLTGRSQGFLPELFVAEVTALDSSRFYPFSLEYWADPLLPDRVETQMTFQRHLRFLWNSSNELPLPVPYTELYHSFDRLYGYPVSHLGVNDPDPCPSGTIQYVNGLNEYESGWVADGSLGYNYNPGLQCQWELEAVGNVRFTVFVNFLDLVDTQDCAGDRLEFHVGTGDALRLLGMVCGSYPENTALVQTSSRRLVLRFVTDGFGEREGFNVTYNLTATNEILVENTVIPTWFVVPLVEMSAFIWCSSFKDEDTAILAKALPKHLKELRLDFTCCGGITDVGLEKLAEQLDFGETAVYISLAETGVSKGVQEWYEQEAAKNEANGQSGQLKNVSRALHMSLCLSPDTAEPTRRTTVPAASLLGKVITDDADNRAVAAWTDFLHAGSWSYA</sequence>
<evidence type="ECO:0000256" key="5">
    <source>
        <dbReference type="SAM" id="MobiDB-lite"/>
    </source>
</evidence>
<dbReference type="GO" id="GO:0006956">
    <property type="term" value="P:complement activation"/>
    <property type="evidence" value="ECO:0007669"/>
    <property type="project" value="TreeGrafter"/>
</dbReference>
<dbReference type="PROSITE" id="PS51820">
    <property type="entry name" value="PA14"/>
    <property type="match status" value="1"/>
</dbReference>
<gene>
    <name evidence="9" type="primary">wif1</name>
    <name evidence="9" type="ORF">SNAT2548_LOCUS12620</name>
</gene>
<feature type="compositionally biased region" description="Polar residues" evidence="5">
    <location>
        <begin position="2259"/>
        <end position="2282"/>
    </location>
</feature>
<evidence type="ECO:0000259" key="6">
    <source>
        <dbReference type="PROSITE" id="PS01180"/>
    </source>
</evidence>
<evidence type="ECO:0000313" key="10">
    <source>
        <dbReference type="Proteomes" id="UP000604046"/>
    </source>
</evidence>
<evidence type="ECO:0000256" key="2">
    <source>
        <dbReference type="ARBA" id="ARBA00022729"/>
    </source>
</evidence>
<dbReference type="InterPro" id="IPR051503">
    <property type="entry name" value="ComplSys_Reg/VirEntry_Med"/>
</dbReference>
<evidence type="ECO:0000256" key="3">
    <source>
        <dbReference type="ARBA" id="ARBA00023157"/>
    </source>
</evidence>
<dbReference type="SMART" id="SM00032">
    <property type="entry name" value="CCP"/>
    <property type="match status" value="16"/>
</dbReference>
<feature type="domain" description="Sushi" evidence="7">
    <location>
        <begin position="2380"/>
        <end position="2443"/>
    </location>
</feature>
<dbReference type="EMBL" id="CAJNDS010001224">
    <property type="protein sequence ID" value="CAE7252525.1"/>
    <property type="molecule type" value="Genomic_DNA"/>
</dbReference>
<feature type="domain" description="Sushi" evidence="7">
    <location>
        <begin position="1523"/>
        <end position="1598"/>
    </location>
</feature>
<protein>
    <submittedName>
        <fullName evidence="9">Wif1 protein</fullName>
    </submittedName>
</protein>
<feature type="compositionally biased region" description="Acidic residues" evidence="5">
    <location>
        <begin position="2105"/>
        <end position="2119"/>
    </location>
</feature>
<dbReference type="Gene3D" id="2.10.70.10">
    <property type="entry name" value="Complement Module, domain 1"/>
    <property type="match status" value="1"/>
</dbReference>
<accession>A0A812LSP2</accession>
<evidence type="ECO:0000313" key="9">
    <source>
        <dbReference type="EMBL" id="CAE7252525.1"/>
    </source>
</evidence>
<feature type="compositionally biased region" description="Low complexity" evidence="5">
    <location>
        <begin position="1895"/>
        <end position="1904"/>
    </location>
</feature>
<feature type="region of interest" description="Disordered" evidence="5">
    <location>
        <begin position="1881"/>
        <end position="1916"/>
    </location>
</feature>
<keyword evidence="3" id="KW-1015">Disulfide bond</keyword>
<feature type="compositionally biased region" description="Acidic residues" evidence="5">
    <location>
        <begin position="2022"/>
        <end position="2036"/>
    </location>
</feature>
<feature type="region of interest" description="Disordered" evidence="5">
    <location>
        <begin position="2213"/>
        <end position="2232"/>
    </location>
</feature>
<dbReference type="SUPFAM" id="SSF49854">
    <property type="entry name" value="Spermadhesin, CUB domain"/>
    <property type="match status" value="1"/>
</dbReference>
<proteinExistence type="predicted"/>
<evidence type="ECO:0000256" key="4">
    <source>
        <dbReference type="PROSITE-ProRule" id="PRU00087"/>
    </source>
</evidence>
<feature type="compositionally biased region" description="Polar residues" evidence="5">
    <location>
        <begin position="2046"/>
        <end position="2080"/>
    </location>
</feature>
<dbReference type="Pfam" id="PF13385">
    <property type="entry name" value="Laminin_G_3"/>
    <property type="match status" value="1"/>
</dbReference>
<dbReference type="PANTHER" id="PTHR45785:SF7">
    <property type="entry name" value="COMPLEMENT FACTOR H"/>
    <property type="match status" value="1"/>
</dbReference>
<dbReference type="SMART" id="SM00758">
    <property type="entry name" value="PA14"/>
    <property type="match status" value="1"/>
</dbReference>
<dbReference type="GO" id="GO:0005615">
    <property type="term" value="C:extracellular space"/>
    <property type="evidence" value="ECO:0007669"/>
    <property type="project" value="TreeGrafter"/>
</dbReference>
<feature type="compositionally biased region" description="Acidic residues" evidence="5">
    <location>
        <begin position="2085"/>
        <end position="2095"/>
    </location>
</feature>
<feature type="compositionally biased region" description="Acidic residues" evidence="5">
    <location>
        <begin position="1971"/>
        <end position="1998"/>
    </location>
</feature>
<feature type="compositionally biased region" description="Polar residues" evidence="5">
    <location>
        <begin position="2221"/>
        <end position="2232"/>
    </location>
</feature>
<keyword evidence="2" id="KW-0732">Signal</keyword>
<dbReference type="SMART" id="SM00042">
    <property type="entry name" value="CUB"/>
    <property type="match status" value="1"/>
</dbReference>
<organism evidence="9 10">
    <name type="scientific">Symbiodinium natans</name>
    <dbReference type="NCBI Taxonomy" id="878477"/>
    <lineage>
        <taxon>Eukaryota</taxon>
        <taxon>Sar</taxon>
        <taxon>Alveolata</taxon>
        <taxon>Dinophyceae</taxon>
        <taxon>Suessiales</taxon>
        <taxon>Symbiodiniaceae</taxon>
        <taxon>Symbiodinium</taxon>
    </lineage>
</organism>
<dbReference type="Gene3D" id="2.60.120.290">
    <property type="entry name" value="Spermadhesin, CUB domain"/>
    <property type="match status" value="1"/>
</dbReference>
<dbReference type="InterPro" id="IPR035976">
    <property type="entry name" value="Sushi/SCR/CCP_sf"/>
</dbReference>
<dbReference type="SUPFAM" id="SSF49899">
    <property type="entry name" value="Concanavalin A-like lectins/glucanases"/>
    <property type="match status" value="1"/>
</dbReference>
<dbReference type="SUPFAM" id="SSF56988">
    <property type="entry name" value="Anthrax protective antigen"/>
    <property type="match status" value="1"/>
</dbReference>
<dbReference type="PROSITE" id="PS01180">
    <property type="entry name" value="CUB"/>
    <property type="match status" value="1"/>
</dbReference>
<dbReference type="PROSITE" id="PS50923">
    <property type="entry name" value="SUSHI"/>
    <property type="match status" value="5"/>
</dbReference>
<dbReference type="InterPro" id="IPR013320">
    <property type="entry name" value="ConA-like_dom_sf"/>
</dbReference>
<dbReference type="Gene3D" id="2.60.120.200">
    <property type="match status" value="1"/>
</dbReference>
<dbReference type="PROSITE" id="PS50194">
    <property type="entry name" value="FILAMIN_REPEAT"/>
    <property type="match status" value="1"/>
</dbReference>
<keyword evidence="1" id="KW-0768">Sushi</keyword>
<dbReference type="CDD" id="cd00041">
    <property type="entry name" value="CUB"/>
    <property type="match status" value="1"/>
</dbReference>
<dbReference type="InterPro" id="IPR000436">
    <property type="entry name" value="Sushi_SCR_CCP_dom"/>
</dbReference>
<feature type="domain" description="CUB" evidence="6">
    <location>
        <begin position="3473"/>
        <end position="3595"/>
    </location>
</feature>
<feature type="compositionally biased region" description="Polar residues" evidence="5">
    <location>
        <begin position="1954"/>
        <end position="1968"/>
    </location>
</feature>
<evidence type="ECO:0000259" key="8">
    <source>
        <dbReference type="PROSITE" id="PS51820"/>
    </source>
</evidence>
<feature type="domain" description="Sushi" evidence="7">
    <location>
        <begin position="3118"/>
        <end position="3181"/>
    </location>
</feature>
<name>A0A812LSP2_9DINO</name>
<evidence type="ECO:0000259" key="7">
    <source>
        <dbReference type="PROSITE" id="PS50923"/>
    </source>
</evidence>
<dbReference type="InterPro" id="IPR011658">
    <property type="entry name" value="PA14_dom"/>
</dbReference>
<feature type="repeat" description="Filamin" evidence="4">
    <location>
        <begin position="1"/>
        <end position="63"/>
    </location>
</feature>
<dbReference type="SUPFAM" id="SSF81296">
    <property type="entry name" value="E set domains"/>
    <property type="match status" value="1"/>
</dbReference>
<dbReference type="Proteomes" id="UP000604046">
    <property type="component" value="Unassembled WGS sequence"/>
</dbReference>
<evidence type="ECO:0000256" key="1">
    <source>
        <dbReference type="ARBA" id="ARBA00022659"/>
    </source>
</evidence>
<dbReference type="PANTHER" id="PTHR45785">
    <property type="entry name" value="COMPLEMENT FACTOR H-RELATED"/>
    <property type="match status" value="1"/>
</dbReference>
<feature type="domain" description="Sushi" evidence="7">
    <location>
        <begin position="2783"/>
        <end position="2853"/>
    </location>
</feature>
<dbReference type="OrthoDB" id="407380at2759"/>
<dbReference type="InterPro" id="IPR017868">
    <property type="entry name" value="Filamin/ABP280_repeat-like"/>
</dbReference>
<dbReference type="InterPro" id="IPR014756">
    <property type="entry name" value="Ig_E-set"/>
</dbReference>
<dbReference type="CDD" id="cd00033">
    <property type="entry name" value="CCP"/>
    <property type="match status" value="3"/>
</dbReference>
<dbReference type="Pfam" id="PF00431">
    <property type="entry name" value="CUB"/>
    <property type="match status" value="1"/>
</dbReference>
<reference evidence="9" key="1">
    <citation type="submission" date="2021-02" db="EMBL/GenBank/DDBJ databases">
        <authorList>
            <person name="Dougan E. K."/>
            <person name="Rhodes N."/>
            <person name="Thang M."/>
            <person name="Chan C."/>
        </authorList>
    </citation>
    <scope>NUCLEOTIDE SEQUENCE</scope>
</reference>
<dbReference type="SUPFAM" id="SSF57535">
    <property type="entry name" value="Complement control module/SCR domain"/>
    <property type="match status" value="1"/>
</dbReference>
<dbReference type="InterPro" id="IPR000859">
    <property type="entry name" value="CUB_dom"/>
</dbReference>
<dbReference type="Pfam" id="PF07691">
    <property type="entry name" value="PA14"/>
    <property type="match status" value="1"/>
</dbReference>
<comment type="caution">
    <text evidence="9">The sequence shown here is derived from an EMBL/GenBank/DDBJ whole genome shotgun (WGS) entry which is preliminary data.</text>
</comment>
<dbReference type="Gene3D" id="2.20.28.230">
    <property type="match status" value="1"/>
</dbReference>
<feature type="domain" description="PA14" evidence="8">
    <location>
        <begin position="219"/>
        <end position="372"/>
    </location>
</feature>
<feature type="compositionally biased region" description="Low complexity" evidence="5">
    <location>
        <begin position="1935"/>
        <end position="1947"/>
    </location>
</feature>
<feature type="domain" description="Sushi" evidence="7">
    <location>
        <begin position="2715"/>
        <end position="2780"/>
    </location>
</feature>
<dbReference type="InterPro" id="IPR037524">
    <property type="entry name" value="PA14/GLEYA"/>
</dbReference>
<feature type="region of interest" description="Disordered" evidence="5">
    <location>
        <begin position="1928"/>
        <end position="2126"/>
    </location>
</feature>
<dbReference type="GO" id="GO:0001851">
    <property type="term" value="F:complement component C3b binding"/>
    <property type="evidence" value="ECO:0007669"/>
    <property type="project" value="TreeGrafter"/>
</dbReference>
<dbReference type="Pfam" id="PF00084">
    <property type="entry name" value="Sushi"/>
    <property type="match status" value="4"/>
</dbReference>
<keyword evidence="10" id="KW-1185">Reference proteome</keyword>
<feature type="region of interest" description="Disordered" evidence="5">
    <location>
        <begin position="2240"/>
        <end position="2291"/>
    </location>
</feature>
<dbReference type="InterPro" id="IPR035914">
    <property type="entry name" value="Sperma_CUB_dom_sf"/>
</dbReference>